<evidence type="ECO:0000256" key="4">
    <source>
        <dbReference type="SAM" id="SignalP"/>
    </source>
</evidence>
<dbReference type="PANTHER" id="PTHR32303:SF20">
    <property type="entry name" value="QUINOPROTEIN ETHANOL DEHYDROGENASE"/>
    <property type="match status" value="1"/>
</dbReference>
<dbReference type="Gene3D" id="2.140.10.10">
    <property type="entry name" value="Quinoprotein alcohol dehydrogenase-like superfamily"/>
    <property type="match status" value="1"/>
</dbReference>
<dbReference type="SUPFAM" id="SSF50998">
    <property type="entry name" value="Quinoprotein alcohol dehydrogenase-like"/>
    <property type="match status" value="1"/>
</dbReference>
<evidence type="ECO:0000256" key="2">
    <source>
        <dbReference type="ARBA" id="ARBA00008156"/>
    </source>
</evidence>
<comment type="similarity">
    <text evidence="2">Belongs to the bacterial PQQ dehydrogenase family.</text>
</comment>
<dbReference type="InterPro" id="IPR018391">
    <property type="entry name" value="PQQ_b-propeller_rpt"/>
</dbReference>
<dbReference type="GO" id="GO:0016491">
    <property type="term" value="F:oxidoreductase activity"/>
    <property type="evidence" value="ECO:0007669"/>
    <property type="project" value="UniProtKB-KW"/>
</dbReference>
<gene>
    <name evidence="6" type="ORF">V3330_13715</name>
</gene>
<dbReference type="InterPro" id="IPR011047">
    <property type="entry name" value="Quinoprotein_ADH-like_sf"/>
</dbReference>
<comment type="cofactor">
    <cofactor evidence="1">
        <name>pyrroloquinoline quinone</name>
        <dbReference type="ChEBI" id="CHEBI:58442"/>
    </cofactor>
</comment>
<evidence type="ECO:0000313" key="7">
    <source>
        <dbReference type="Proteomes" id="UP001359886"/>
    </source>
</evidence>
<feature type="signal peptide" evidence="4">
    <location>
        <begin position="1"/>
        <end position="28"/>
    </location>
</feature>
<keyword evidence="4" id="KW-0732">Signal</keyword>
<keyword evidence="3" id="KW-0560">Oxidoreductase</keyword>
<organism evidence="6 7">
    <name type="scientific">Elongatibacter sediminis</name>
    <dbReference type="NCBI Taxonomy" id="3119006"/>
    <lineage>
        <taxon>Bacteria</taxon>
        <taxon>Pseudomonadati</taxon>
        <taxon>Pseudomonadota</taxon>
        <taxon>Gammaproteobacteria</taxon>
        <taxon>Chromatiales</taxon>
        <taxon>Wenzhouxiangellaceae</taxon>
        <taxon>Elongatibacter</taxon>
    </lineage>
</organism>
<dbReference type="AlphaFoldDB" id="A0AAW9RK17"/>
<reference evidence="6 7" key="1">
    <citation type="submission" date="2024-02" db="EMBL/GenBank/DDBJ databases">
        <title>A novel Wenzhouxiangellaceae bacterium, isolated from coastal sediments.</title>
        <authorList>
            <person name="Du Z.-J."/>
            <person name="Ye Y.-Q."/>
            <person name="Zhang X.-Y."/>
        </authorList>
    </citation>
    <scope>NUCLEOTIDE SEQUENCE [LARGE SCALE GENOMIC DNA]</scope>
    <source>
        <strain evidence="6 7">CH-27</strain>
    </source>
</reference>
<evidence type="ECO:0000259" key="5">
    <source>
        <dbReference type="Pfam" id="PF01011"/>
    </source>
</evidence>
<accession>A0AAW9RK17</accession>
<dbReference type="Proteomes" id="UP001359886">
    <property type="component" value="Unassembled WGS sequence"/>
</dbReference>
<protein>
    <submittedName>
        <fullName evidence="6">PQQ-binding-like beta-propeller repeat protein</fullName>
    </submittedName>
</protein>
<evidence type="ECO:0000256" key="3">
    <source>
        <dbReference type="ARBA" id="ARBA00023002"/>
    </source>
</evidence>
<proteinExistence type="inferred from homology"/>
<evidence type="ECO:0000313" key="6">
    <source>
        <dbReference type="EMBL" id="MEJ8568685.1"/>
    </source>
</evidence>
<name>A0AAW9RK17_9GAMM</name>
<dbReference type="PANTHER" id="PTHR32303">
    <property type="entry name" value="QUINOPROTEIN ALCOHOL DEHYDROGENASE (CYTOCHROME C)"/>
    <property type="match status" value="1"/>
</dbReference>
<evidence type="ECO:0000256" key="1">
    <source>
        <dbReference type="ARBA" id="ARBA00001931"/>
    </source>
</evidence>
<feature type="chain" id="PRO_5043499880" evidence="4">
    <location>
        <begin position="29"/>
        <end position="600"/>
    </location>
</feature>
<dbReference type="RefSeq" id="WP_354696008.1">
    <property type="nucleotide sequence ID" value="NZ_JAZHOG010000009.1"/>
</dbReference>
<dbReference type="Pfam" id="PF01011">
    <property type="entry name" value="PQQ"/>
    <property type="match status" value="2"/>
</dbReference>
<dbReference type="SMART" id="SM00564">
    <property type="entry name" value="PQQ"/>
    <property type="match status" value="6"/>
</dbReference>
<feature type="domain" description="Pyrrolo-quinoline quinone repeat" evidence="5">
    <location>
        <begin position="52"/>
        <end position="386"/>
    </location>
</feature>
<keyword evidence="7" id="KW-1185">Reference proteome</keyword>
<dbReference type="InterPro" id="IPR002372">
    <property type="entry name" value="PQQ_rpt_dom"/>
</dbReference>
<comment type="caution">
    <text evidence="6">The sequence shown here is derived from an EMBL/GenBank/DDBJ whole genome shotgun (WGS) entry which is preliminary data.</text>
</comment>
<dbReference type="EMBL" id="JAZHOG010000009">
    <property type="protein sequence ID" value="MEJ8568685.1"/>
    <property type="molecule type" value="Genomic_DNA"/>
</dbReference>
<feature type="domain" description="Pyrrolo-quinoline quinone repeat" evidence="5">
    <location>
        <begin position="488"/>
        <end position="558"/>
    </location>
</feature>
<sequence length="600" mass="65716">MKRGSAMRQRVTKLGLTACLFVSGSVFAAGTTVTDFVPVDDATLQNPAADDWLMWRRTLNSWGYSPLEQVDRDNVRQLTLAWSRGLAEPQGAGVDEGTPLAYGGVLYVPSRGDVIQALDATTGDLIWNYRRSLPDDIEEYLFASATNRNIAIWQDLIISTSADEYLFALDARSGEMVWETRINDYHTHPALQTSGPIIANGKVISTRGCEPKGGPDACVITAHDARTGKELWRTSTIEPFQGEDDTWGGMPWEDRWHVGAWLVPSFDPELNRIFVGTSVTSPAPKFMMTGNENEYLYHNSTLALDAETGEIAWHFQHLVDHWDLDHTFERLLLDTVVAPDPDAVRWINPDLEPGEKRRVVTGIPGKTGIVYTLDRVTGEFLWATESVHQNVVADIDTRSGRATVNPEKLFTGPGQTLMVCPSTGGGKNWQAGAYSPQTNTMYFPLQNTCMQATSIGEKPDLGSLYSMRLRTIMAPDVTDLGTVQAFSAATGERVWRHDQRAAMMSLVATGGGLVFGGDTRGRFHAFDDTTGATLWEVPLGAMITGYPITYAVDGRQYIAVSTGEAVVTGSYMTLTPEIQPSKTRSLYVFALPAPAGSGGE</sequence>